<keyword evidence="4" id="KW-1185">Reference proteome</keyword>
<dbReference type="SUPFAM" id="SSF53254">
    <property type="entry name" value="Phosphoglycerate mutase-like"/>
    <property type="match status" value="1"/>
</dbReference>
<dbReference type="InterPro" id="IPR029033">
    <property type="entry name" value="His_PPase_superfam"/>
</dbReference>
<reference evidence="3 4" key="1">
    <citation type="submission" date="2021-05" db="EMBL/GenBank/DDBJ databases">
        <title>Fusibacter ferrireducens sp. nov., an anaerobic, sulfur- and Fe-reducing bacterium isolated from the mangrove sediment.</title>
        <authorList>
            <person name="Qiu D."/>
        </authorList>
    </citation>
    <scope>NUCLEOTIDE SEQUENCE [LARGE SCALE GENOMIC DNA]</scope>
    <source>
        <strain evidence="3 4">DSM 12116</strain>
    </source>
</reference>
<name>A0ABS5PMJ4_9FIRM</name>
<dbReference type="Pfam" id="PF00300">
    <property type="entry name" value="His_Phos_1"/>
    <property type="match status" value="1"/>
</dbReference>
<dbReference type="EC" id="3.1.3.73" evidence="2"/>
<dbReference type="SMART" id="SM00855">
    <property type="entry name" value="PGAM"/>
    <property type="match status" value="1"/>
</dbReference>
<gene>
    <name evidence="3" type="primary">cobC</name>
    <name evidence="3" type="ORF">KHM83_06925</name>
</gene>
<dbReference type="Gene3D" id="3.40.50.1240">
    <property type="entry name" value="Phosphoglycerate mutase-like"/>
    <property type="match status" value="1"/>
</dbReference>
<accession>A0ABS5PMJ4</accession>
<dbReference type="PANTHER" id="PTHR46517:SF1">
    <property type="entry name" value="FRUCTOSE-2,6-BISPHOSPHATASE TIGAR"/>
    <property type="match status" value="1"/>
</dbReference>
<dbReference type="CDD" id="cd07067">
    <property type="entry name" value="HP_PGM_like"/>
    <property type="match status" value="1"/>
</dbReference>
<dbReference type="InterPro" id="IPR051695">
    <property type="entry name" value="Phosphoglycerate_Mutase"/>
</dbReference>
<dbReference type="Proteomes" id="UP000746471">
    <property type="component" value="Unassembled WGS sequence"/>
</dbReference>
<dbReference type="PIRSF" id="PIRSF000709">
    <property type="entry name" value="6PFK_2-Ptase"/>
    <property type="match status" value="1"/>
</dbReference>
<dbReference type="PANTHER" id="PTHR46517">
    <property type="entry name" value="FRUCTOSE-2,6-BISPHOSPHATASE TIGAR"/>
    <property type="match status" value="1"/>
</dbReference>
<sequence>MMRVYLVRHGQTHANAQKRFAGHWDVALTEKGEAQAAEVAEKLKDVCFAKAVSSDLQRARITAETILKNQPELALAINPEFREMNFGSWEEKTFVEIGEAEPLLLKQWFDDYKAFEVPQGESVQALYNRVVAAYEAYIADGDKEAHVNYLIVAHGGVIQSLLSYLCYGDLSGYWRFKIDNCKVNCIEYVMGMPIVRAINQ</sequence>
<evidence type="ECO:0000256" key="1">
    <source>
        <dbReference type="ARBA" id="ARBA00022801"/>
    </source>
</evidence>
<comment type="caution">
    <text evidence="3">The sequence shown here is derived from an EMBL/GenBank/DDBJ whole genome shotgun (WGS) entry which is preliminary data.</text>
</comment>
<evidence type="ECO:0000256" key="2">
    <source>
        <dbReference type="NCBIfam" id="TIGR03162"/>
    </source>
</evidence>
<dbReference type="RefSeq" id="WP_213236266.1">
    <property type="nucleotide sequence ID" value="NZ_JAHBCL010000010.1"/>
</dbReference>
<dbReference type="InterPro" id="IPR013078">
    <property type="entry name" value="His_Pase_superF_clade-1"/>
</dbReference>
<proteinExistence type="predicted"/>
<dbReference type="PROSITE" id="PS00175">
    <property type="entry name" value="PG_MUTASE"/>
    <property type="match status" value="1"/>
</dbReference>
<dbReference type="NCBIfam" id="TIGR03162">
    <property type="entry name" value="ribazole_cobC"/>
    <property type="match status" value="1"/>
</dbReference>
<keyword evidence="1" id="KW-0378">Hydrolase</keyword>
<dbReference type="EMBL" id="JAHBCL010000010">
    <property type="protein sequence ID" value="MBS7526405.1"/>
    <property type="molecule type" value="Genomic_DNA"/>
</dbReference>
<protein>
    <recommendedName>
        <fullName evidence="2">Alpha-ribazole phosphatase</fullName>
        <ecNumber evidence="2">3.1.3.73</ecNumber>
    </recommendedName>
</protein>
<dbReference type="InterPro" id="IPR017578">
    <property type="entry name" value="Ribazole_CobC"/>
</dbReference>
<evidence type="ECO:0000313" key="4">
    <source>
        <dbReference type="Proteomes" id="UP000746471"/>
    </source>
</evidence>
<dbReference type="InterPro" id="IPR001345">
    <property type="entry name" value="PG/BPGM_mutase_AS"/>
</dbReference>
<evidence type="ECO:0000313" key="3">
    <source>
        <dbReference type="EMBL" id="MBS7526405.1"/>
    </source>
</evidence>
<organism evidence="3 4">
    <name type="scientific">Fusibacter paucivorans</name>
    <dbReference type="NCBI Taxonomy" id="76009"/>
    <lineage>
        <taxon>Bacteria</taxon>
        <taxon>Bacillati</taxon>
        <taxon>Bacillota</taxon>
        <taxon>Clostridia</taxon>
        <taxon>Eubacteriales</taxon>
        <taxon>Eubacteriales Family XII. Incertae Sedis</taxon>
        <taxon>Fusibacter</taxon>
    </lineage>
</organism>